<gene>
    <name evidence="2" type="ORF">ETAA1_08640</name>
</gene>
<evidence type="ECO:0000313" key="2">
    <source>
        <dbReference type="EMBL" id="QDU18964.1"/>
    </source>
</evidence>
<dbReference type="RefSeq" id="WP_145234616.1">
    <property type="nucleotide sequence ID" value="NZ_CP036273.1"/>
</dbReference>
<proteinExistence type="predicted"/>
<dbReference type="OrthoDB" id="9806342at2"/>
<accession>A0A517XN80</accession>
<organism evidence="2 3">
    <name type="scientific">Urbifossiella limnaea</name>
    <dbReference type="NCBI Taxonomy" id="2528023"/>
    <lineage>
        <taxon>Bacteria</taxon>
        <taxon>Pseudomonadati</taxon>
        <taxon>Planctomycetota</taxon>
        <taxon>Planctomycetia</taxon>
        <taxon>Gemmatales</taxon>
        <taxon>Gemmataceae</taxon>
        <taxon>Urbifossiella</taxon>
    </lineage>
</organism>
<evidence type="ECO:0000313" key="3">
    <source>
        <dbReference type="Proteomes" id="UP000319576"/>
    </source>
</evidence>
<dbReference type="KEGG" id="uli:ETAA1_08640"/>
<dbReference type="GO" id="GO:0016810">
    <property type="term" value="F:hydrolase activity, acting on carbon-nitrogen (but not peptide) bonds"/>
    <property type="evidence" value="ECO:0007669"/>
    <property type="project" value="InterPro"/>
</dbReference>
<dbReference type="GO" id="GO:0005975">
    <property type="term" value="P:carbohydrate metabolic process"/>
    <property type="evidence" value="ECO:0007669"/>
    <property type="project" value="InterPro"/>
</dbReference>
<dbReference type="InterPro" id="IPR019546">
    <property type="entry name" value="TAT_signal_bac_arc"/>
</dbReference>
<reference evidence="2 3" key="1">
    <citation type="submission" date="2019-02" db="EMBL/GenBank/DDBJ databases">
        <title>Deep-cultivation of Planctomycetes and their phenomic and genomic characterization uncovers novel biology.</title>
        <authorList>
            <person name="Wiegand S."/>
            <person name="Jogler M."/>
            <person name="Boedeker C."/>
            <person name="Pinto D."/>
            <person name="Vollmers J."/>
            <person name="Rivas-Marin E."/>
            <person name="Kohn T."/>
            <person name="Peeters S.H."/>
            <person name="Heuer A."/>
            <person name="Rast P."/>
            <person name="Oberbeckmann S."/>
            <person name="Bunk B."/>
            <person name="Jeske O."/>
            <person name="Meyerdierks A."/>
            <person name="Storesund J.E."/>
            <person name="Kallscheuer N."/>
            <person name="Luecker S."/>
            <person name="Lage O.M."/>
            <person name="Pohl T."/>
            <person name="Merkel B.J."/>
            <person name="Hornburger P."/>
            <person name="Mueller R.-W."/>
            <person name="Bruemmer F."/>
            <person name="Labrenz M."/>
            <person name="Spormann A.M."/>
            <person name="Op den Camp H."/>
            <person name="Overmann J."/>
            <person name="Amann R."/>
            <person name="Jetten M.S.M."/>
            <person name="Mascher T."/>
            <person name="Medema M.H."/>
            <person name="Devos D.P."/>
            <person name="Kaster A.-K."/>
            <person name="Ovreas L."/>
            <person name="Rohde M."/>
            <person name="Galperin M.Y."/>
            <person name="Jogler C."/>
        </authorList>
    </citation>
    <scope>NUCLEOTIDE SEQUENCE [LARGE SCALE GENOMIC DNA]</scope>
    <source>
        <strain evidence="2 3">ETA_A1</strain>
    </source>
</reference>
<dbReference type="Gene3D" id="3.20.20.370">
    <property type="entry name" value="Glycoside hydrolase/deacetylase"/>
    <property type="match status" value="1"/>
</dbReference>
<dbReference type="InterPro" id="IPR006311">
    <property type="entry name" value="TAT_signal"/>
</dbReference>
<dbReference type="EMBL" id="CP036273">
    <property type="protein sequence ID" value="QDU18964.1"/>
    <property type="molecule type" value="Genomic_DNA"/>
</dbReference>
<protein>
    <submittedName>
        <fullName evidence="2">Polysaccharide deacetylase</fullName>
    </submittedName>
</protein>
<dbReference type="AlphaFoldDB" id="A0A517XN80"/>
<dbReference type="SUPFAM" id="SSF88713">
    <property type="entry name" value="Glycoside hydrolase/deacetylase"/>
    <property type="match status" value="1"/>
</dbReference>
<keyword evidence="3" id="KW-1185">Reference proteome</keyword>
<evidence type="ECO:0000259" key="1">
    <source>
        <dbReference type="Pfam" id="PF01522"/>
    </source>
</evidence>
<dbReference type="InterPro" id="IPR002509">
    <property type="entry name" value="NODB_dom"/>
</dbReference>
<dbReference type="Proteomes" id="UP000319576">
    <property type="component" value="Chromosome"/>
</dbReference>
<dbReference type="InterPro" id="IPR011330">
    <property type="entry name" value="Glyco_hydro/deAcase_b/a-brl"/>
</dbReference>
<dbReference type="Pfam" id="PF01522">
    <property type="entry name" value="Polysacc_deac_1"/>
    <property type="match status" value="1"/>
</dbReference>
<dbReference type="NCBIfam" id="TIGR01409">
    <property type="entry name" value="TAT_signal_seq"/>
    <property type="match status" value="1"/>
</dbReference>
<dbReference type="PROSITE" id="PS51318">
    <property type="entry name" value="TAT"/>
    <property type="match status" value="1"/>
</dbReference>
<name>A0A517XN80_9BACT</name>
<sequence length="329" mass="35768">MPVSRRRFLSAVTAGGVASAAGLSVAQPRPRPALVAITLDLEMSAEYPRRGMTEWNYRKGDLDADTKRYAVRAAEEAKGLGGLVHFFALGQTLEQEDAGWLKDLAAAGHPVGNHTYDHVNLLARTLDDVQFRFRRAPWLVRGKTVAEVIEQNVEAATAALKERCGITPNGFRTPGGFATGLRDRADLQRMLLRQGFTWVSSLYPPHPCGTPKVEPGADVYAAIVRAQAAAQPFAYPSGLVEVPMSPVSDVTAFRTHYWKLEWFLKAVRLAVEEAVRTGGCFDFLAHPSCLVVEDPTFEAVKLICGLVRDAGPRAALVGLDRFAARAGKG</sequence>
<feature type="domain" description="NodB homology" evidence="1">
    <location>
        <begin position="85"/>
        <end position="178"/>
    </location>
</feature>